<evidence type="ECO:0000256" key="1">
    <source>
        <dbReference type="SAM" id="MobiDB-lite"/>
    </source>
</evidence>
<dbReference type="EMBL" id="MVGT01001438">
    <property type="protein sequence ID" value="OVA12012.1"/>
    <property type="molecule type" value="Genomic_DNA"/>
</dbReference>
<evidence type="ECO:0000259" key="2">
    <source>
        <dbReference type="Pfam" id="PF20167"/>
    </source>
</evidence>
<dbReference type="InParanoid" id="A0A200QNL6"/>
<name>A0A200QNL6_MACCD</name>
<sequence>MALGRNKRVRRESSSSSSLYLNPSYKETHEKYYSEKAVISERFIDYESFPTYPISQCFSGKNMIANLLHIRGPAPVTPVRLFYSQIHLFSEEDQFFQTFIEGKTHRITPDVIATLLGLKRPSDPVPYPPTSEDELIVSKDKFRRAVYLREHRNANAHYKRSDIKVTHLKPIIKVLVKICQSNIIPRFNRHSETNLDSVYLSFLLLHGYPVDLSYVIWHTMSHVGRTRSRSLGVPYGIIVGRLLSYLGHPFPVDTPCADVPTPLDAETLFRTRIPRDPHSFRAGPGSEPWSPSISPSPGDDDRSVLPLPNDPPTESSVSFDQAHLSGSIQSIHHTMGIILYYFEQQREEFKRQREMVDRIARQQDRLAHQQDCLARRQAQYHAKMMQYVKHAYTDQVIPDDAEDVVSP</sequence>
<reference evidence="3 4" key="1">
    <citation type="journal article" date="2017" name="Mol. Plant">
        <title>The Genome of Medicinal Plant Macleaya cordata Provides New Insights into Benzylisoquinoline Alkaloids Metabolism.</title>
        <authorList>
            <person name="Liu X."/>
            <person name="Liu Y."/>
            <person name="Huang P."/>
            <person name="Ma Y."/>
            <person name="Qing Z."/>
            <person name="Tang Q."/>
            <person name="Cao H."/>
            <person name="Cheng P."/>
            <person name="Zheng Y."/>
            <person name="Yuan Z."/>
            <person name="Zhou Y."/>
            <person name="Liu J."/>
            <person name="Tang Z."/>
            <person name="Zhuo Y."/>
            <person name="Zhang Y."/>
            <person name="Yu L."/>
            <person name="Huang J."/>
            <person name="Yang P."/>
            <person name="Peng Q."/>
            <person name="Zhang J."/>
            <person name="Jiang W."/>
            <person name="Zhang Z."/>
            <person name="Lin K."/>
            <person name="Ro D.K."/>
            <person name="Chen X."/>
            <person name="Xiong X."/>
            <person name="Shang Y."/>
            <person name="Huang S."/>
            <person name="Zeng J."/>
        </authorList>
    </citation>
    <scope>NUCLEOTIDE SEQUENCE [LARGE SCALE GENOMIC DNA]</scope>
    <source>
        <strain evidence="4">cv. BLH2017</strain>
        <tissue evidence="3">Root</tissue>
    </source>
</reference>
<dbReference type="AlphaFoldDB" id="A0A200QNL6"/>
<dbReference type="Pfam" id="PF20167">
    <property type="entry name" value="Transposase_32"/>
    <property type="match status" value="1"/>
</dbReference>
<feature type="region of interest" description="Disordered" evidence="1">
    <location>
        <begin position="274"/>
        <end position="318"/>
    </location>
</feature>
<dbReference type="InterPro" id="IPR046796">
    <property type="entry name" value="Transposase_32_dom"/>
</dbReference>
<protein>
    <recommendedName>
        <fullName evidence="2">Putative plant transposon protein domain-containing protein</fullName>
    </recommendedName>
</protein>
<accession>A0A200QNL6</accession>
<dbReference type="Proteomes" id="UP000195402">
    <property type="component" value="Unassembled WGS sequence"/>
</dbReference>
<gene>
    <name evidence="3" type="ORF">BVC80_7745g5</name>
</gene>
<keyword evidence="4" id="KW-1185">Reference proteome</keyword>
<evidence type="ECO:0000313" key="3">
    <source>
        <dbReference type="EMBL" id="OVA12012.1"/>
    </source>
</evidence>
<dbReference type="OrthoDB" id="1927398at2759"/>
<proteinExistence type="predicted"/>
<comment type="caution">
    <text evidence="3">The sequence shown here is derived from an EMBL/GenBank/DDBJ whole genome shotgun (WGS) entry which is preliminary data.</text>
</comment>
<feature type="region of interest" description="Disordered" evidence="1">
    <location>
        <begin position="1"/>
        <end position="20"/>
    </location>
</feature>
<feature type="compositionally biased region" description="Low complexity" evidence="1">
    <location>
        <begin position="283"/>
        <end position="297"/>
    </location>
</feature>
<feature type="domain" description="Putative plant transposon protein" evidence="2">
    <location>
        <begin position="65"/>
        <end position="242"/>
    </location>
</feature>
<evidence type="ECO:0000313" key="4">
    <source>
        <dbReference type="Proteomes" id="UP000195402"/>
    </source>
</evidence>
<dbReference type="OMA" id="REHRNAN"/>
<feature type="compositionally biased region" description="Basic residues" evidence="1">
    <location>
        <begin position="1"/>
        <end position="10"/>
    </location>
</feature>
<organism evidence="3 4">
    <name type="scientific">Macleaya cordata</name>
    <name type="common">Five-seeded plume-poppy</name>
    <name type="synonym">Bocconia cordata</name>
    <dbReference type="NCBI Taxonomy" id="56857"/>
    <lineage>
        <taxon>Eukaryota</taxon>
        <taxon>Viridiplantae</taxon>
        <taxon>Streptophyta</taxon>
        <taxon>Embryophyta</taxon>
        <taxon>Tracheophyta</taxon>
        <taxon>Spermatophyta</taxon>
        <taxon>Magnoliopsida</taxon>
        <taxon>Ranunculales</taxon>
        <taxon>Papaveraceae</taxon>
        <taxon>Papaveroideae</taxon>
        <taxon>Macleaya</taxon>
    </lineage>
</organism>